<accession>A0A540N9B1</accession>
<evidence type="ECO:0000313" key="2">
    <source>
        <dbReference type="EMBL" id="TQE07080.1"/>
    </source>
</evidence>
<name>A0A540N9B1_MALBA</name>
<protein>
    <submittedName>
        <fullName evidence="2">Uncharacterized protein</fullName>
    </submittedName>
</protein>
<dbReference type="AlphaFoldDB" id="A0A540N9B1"/>
<reference evidence="2 3" key="1">
    <citation type="journal article" date="2019" name="G3 (Bethesda)">
        <title>Sequencing of a Wild Apple (Malus baccata) Genome Unravels the Differences Between Cultivated and Wild Apple Species Regarding Disease Resistance and Cold Tolerance.</title>
        <authorList>
            <person name="Chen X."/>
        </authorList>
    </citation>
    <scope>NUCLEOTIDE SEQUENCE [LARGE SCALE GENOMIC DNA]</scope>
    <source>
        <strain evidence="3">cv. Shandingzi</strain>
        <tissue evidence="2">Leaves</tissue>
    </source>
</reference>
<dbReference type="Proteomes" id="UP000315295">
    <property type="component" value="Unassembled WGS sequence"/>
</dbReference>
<evidence type="ECO:0000313" key="3">
    <source>
        <dbReference type="Proteomes" id="UP000315295"/>
    </source>
</evidence>
<gene>
    <name evidence="2" type="ORF">C1H46_007274</name>
</gene>
<feature type="region of interest" description="Disordered" evidence="1">
    <location>
        <begin position="22"/>
        <end position="52"/>
    </location>
</feature>
<dbReference type="EMBL" id="VIEB01000091">
    <property type="protein sequence ID" value="TQE07080.1"/>
    <property type="molecule type" value="Genomic_DNA"/>
</dbReference>
<organism evidence="2 3">
    <name type="scientific">Malus baccata</name>
    <name type="common">Siberian crab apple</name>
    <name type="synonym">Pyrus baccata</name>
    <dbReference type="NCBI Taxonomy" id="106549"/>
    <lineage>
        <taxon>Eukaryota</taxon>
        <taxon>Viridiplantae</taxon>
        <taxon>Streptophyta</taxon>
        <taxon>Embryophyta</taxon>
        <taxon>Tracheophyta</taxon>
        <taxon>Spermatophyta</taxon>
        <taxon>Magnoliopsida</taxon>
        <taxon>eudicotyledons</taxon>
        <taxon>Gunneridae</taxon>
        <taxon>Pentapetalae</taxon>
        <taxon>rosids</taxon>
        <taxon>fabids</taxon>
        <taxon>Rosales</taxon>
        <taxon>Rosaceae</taxon>
        <taxon>Amygdaloideae</taxon>
        <taxon>Maleae</taxon>
        <taxon>Malus</taxon>
    </lineage>
</organism>
<comment type="caution">
    <text evidence="2">The sequence shown here is derived from an EMBL/GenBank/DDBJ whole genome shotgun (WGS) entry which is preliminary data.</text>
</comment>
<proteinExistence type="predicted"/>
<keyword evidence="3" id="KW-1185">Reference proteome</keyword>
<sequence>MLERRLGTLKIGTCGGRGVGGGCEEGEGGRTNEVEGEQFGGVGIGSGDEDGEGNDFWEVEFVGLGCREKARLGLGGRRI</sequence>
<evidence type="ECO:0000256" key="1">
    <source>
        <dbReference type="SAM" id="MobiDB-lite"/>
    </source>
</evidence>